<reference evidence="1 2" key="1">
    <citation type="submission" date="2014-02" db="EMBL/GenBank/DDBJ databases">
        <title>Kosmotoga genome sequencing.</title>
        <authorList>
            <person name="Pollo S.M."/>
            <person name="Charchuk R."/>
            <person name="Nesbo C.L."/>
        </authorList>
    </citation>
    <scope>NUCLEOTIDE SEQUENCE [LARGE SCALE GENOMIC DNA]</scope>
    <source>
        <strain evidence="1 2">S304</strain>
    </source>
</reference>
<keyword evidence="2" id="KW-1185">Reference proteome</keyword>
<accession>A0A176K3J7</accession>
<dbReference type="Proteomes" id="UP000077339">
    <property type="component" value="Unassembled WGS sequence"/>
</dbReference>
<gene>
    <name evidence="1" type="ORF">AT15_05850</name>
</gene>
<dbReference type="STRING" id="1453497.AT15_05850"/>
<dbReference type="RefSeq" id="WP_068345929.1">
    <property type="nucleotide sequence ID" value="NZ_JFHK01000003.1"/>
</dbReference>
<organism evidence="1 2">
    <name type="scientific">Kosmotoga arenicorallina S304</name>
    <dbReference type="NCBI Taxonomy" id="1453497"/>
    <lineage>
        <taxon>Bacteria</taxon>
        <taxon>Thermotogati</taxon>
        <taxon>Thermotogota</taxon>
        <taxon>Thermotogae</taxon>
        <taxon>Kosmotogales</taxon>
        <taxon>Kosmotogaceae</taxon>
        <taxon>Kosmotoga</taxon>
    </lineage>
</organism>
<sequence length="85" mass="9983">MVKEIFISKVLELLKEYSKNGCKLWLAECYERRWAYIGGYGSEYFLPPEKIITIGKFAIFGERVEENVKINLLKDIENFLEENNG</sequence>
<dbReference type="PATRIC" id="fig|1453497.3.peg.1166"/>
<protein>
    <submittedName>
        <fullName evidence="1">Uncharacterized protein</fullName>
    </submittedName>
</protein>
<dbReference type="OrthoDB" id="37674at2"/>
<dbReference type="AlphaFoldDB" id="A0A176K3J7"/>
<evidence type="ECO:0000313" key="2">
    <source>
        <dbReference type="Proteomes" id="UP000077339"/>
    </source>
</evidence>
<evidence type="ECO:0000313" key="1">
    <source>
        <dbReference type="EMBL" id="OAA31596.1"/>
    </source>
</evidence>
<comment type="caution">
    <text evidence="1">The sequence shown here is derived from an EMBL/GenBank/DDBJ whole genome shotgun (WGS) entry which is preliminary data.</text>
</comment>
<proteinExistence type="predicted"/>
<dbReference type="EMBL" id="JFHK01000003">
    <property type="protein sequence ID" value="OAA31596.1"/>
    <property type="molecule type" value="Genomic_DNA"/>
</dbReference>
<name>A0A176K3J7_9BACT</name>